<dbReference type="GO" id="GO:0005829">
    <property type="term" value="C:cytosol"/>
    <property type="evidence" value="ECO:0007669"/>
    <property type="project" value="TreeGrafter"/>
</dbReference>
<dbReference type="GO" id="GO:0009228">
    <property type="term" value="P:thiamine biosynthetic process"/>
    <property type="evidence" value="ECO:0007669"/>
    <property type="project" value="UniProtKB-KW"/>
</dbReference>
<evidence type="ECO:0000256" key="3">
    <source>
        <dbReference type="ARBA" id="ARBA00010264"/>
    </source>
</evidence>
<name>A0A2A7AUG6_9FIRM</name>
<accession>A0A2A7AUG6</accession>
<evidence type="ECO:0000256" key="5">
    <source>
        <dbReference type="ARBA" id="ARBA00012684"/>
    </source>
</evidence>
<dbReference type="InterPro" id="IPR004305">
    <property type="entry name" value="Thiaminase-2/PQQC"/>
</dbReference>
<dbReference type="UniPathway" id="UPA00060"/>
<comment type="caution">
    <text evidence="10">The sequence shown here is derived from an EMBL/GenBank/DDBJ whole genome shotgun (WGS) entry which is preliminary data.</text>
</comment>
<dbReference type="Proteomes" id="UP000220480">
    <property type="component" value="Unassembled WGS sequence"/>
</dbReference>
<dbReference type="AlphaFoldDB" id="A0A2A7AUG6"/>
<dbReference type="GO" id="GO:0009229">
    <property type="term" value="P:thiamine diphosphate biosynthetic process"/>
    <property type="evidence" value="ECO:0007669"/>
    <property type="project" value="UniProtKB-UniPathway"/>
</dbReference>
<dbReference type="EC" id="3.5.99.2" evidence="5"/>
<comment type="catalytic activity">
    <reaction evidence="8">
        <text>thiamine + H2O = 5-(2-hydroxyethyl)-4-methylthiazole + 4-amino-5-hydroxymethyl-2-methylpyrimidine + H(+)</text>
        <dbReference type="Rhea" id="RHEA:17509"/>
        <dbReference type="ChEBI" id="CHEBI:15377"/>
        <dbReference type="ChEBI" id="CHEBI:15378"/>
        <dbReference type="ChEBI" id="CHEBI:16892"/>
        <dbReference type="ChEBI" id="CHEBI:17957"/>
        <dbReference type="ChEBI" id="CHEBI:18385"/>
        <dbReference type="EC" id="3.5.99.2"/>
    </reaction>
</comment>
<dbReference type="InterPro" id="IPR016084">
    <property type="entry name" value="Haem_Oase-like_multi-hlx"/>
</dbReference>
<comment type="similarity">
    <text evidence="3">Belongs to the TenA family.</text>
</comment>
<proteinExistence type="inferred from homology"/>
<evidence type="ECO:0000256" key="2">
    <source>
        <dbReference type="ARBA" id="ARBA00004948"/>
    </source>
</evidence>
<evidence type="ECO:0000259" key="9">
    <source>
        <dbReference type="Pfam" id="PF03070"/>
    </source>
</evidence>
<protein>
    <recommendedName>
        <fullName evidence="6">Aminopyrimidine aminohydrolase</fullName>
        <ecNumber evidence="5">3.5.99.2</ecNumber>
    </recommendedName>
</protein>
<evidence type="ECO:0000256" key="7">
    <source>
        <dbReference type="ARBA" id="ARBA00022977"/>
    </source>
</evidence>
<dbReference type="RefSeq" id="WP_097780093.1">
    <property type="nucleotide sequence ID" value="NZ_NMTZ01000027.1"/>
</dbReference>
<comment type="pathway">
    <text evidence="2">Cofactor biosynthesis; thiamine diphosphate biosynthesis.</text>
</comment>
<gene>
    <name evidence="10" type="ORF">CGS59_11915</name>
</gene>
<evidence type="ECO:0000256" key="4">
    <source>
        <dbReference type="ARBA" id="ARBA00011881"/>
    </source>
</evidence>
<evidence type="ECO:0000256" key="1">
    <source>
        <dbReference type="ARBA" id="ARBA00001881"/>
    </source>
</evidence>
<dbReference type="PANTHER" id="PTHR43198">
    <property type="entry name" value="BIFUNCTIONAL TH2 PROTEIN"/>
    <property type="match status" value="1"/>
</dbReference>
<sequence>MTDLPFVSALVQADLPVWEQCLQTEFLQKMENGTLSEDCFKSYLVEDSLYLREYAKIFAWGMTKATTMAAMRTYYSLLSFVQENEDLTRLRYLEQYGLQEADIQSLPLRPENRAYLDCMIDAARTGEGEAECLMACLPCMLSYGWLFQKLLQRSPAVEDTYYGALVLDYAGPGYDAACRAWAERAEAACTGLSPERAARCRAIFHACSEHELHFWEMCATPRTDI</sequence>
<organism evidence="10 11">
    <name type="scientific">Faecalibacterium prausnitzii</name>
    <dbReference type="NCBI Taxonomy" id="853"/>
    <lineage>
        <taxon>Bacteria</taxon>
        <taxon>Bacillati</taxon>
        <taxon>Bacillota</taxon>
        <taxon>Clostridia</taxon>
        <taxon>Eubacteriales</taxon>
        <taxon>Oscillospiraceae</taxon>
        <taxon>Faecalibacterium</taxon>
    </lineage>
</organism>
<reference evidence="10 11" key="1">
    <citation type="journal article" date="2017" name="Front. Microbiol.">
        <title>New Insights into the Diversity of the Genus Faecalibacterium.</title>
        <authorList>
            <person name="Benevides L."/>
            <person name="Burman S."/>
            <person name="Martin R."/>
            <person name="Robert V."/>
            <person name="Thomas M."/>
            <person name="Miquel S."/>
            <person name="Chain F."/>
            <person name="Sokol H."/>
            <person name="Bermudez-Humaran L.G."/>
            <person name="Morrison M."/>
            <person name="Langella P."/>
            <person name="Azevedo V.A."/>
            <person name="Chatel J.M."/>
            <person name="Soares S."/>
        </authorList>
    </citation>
    <scope>NUCLEOTIDE SEQUENCE [LARGE SCALE GENOMIC DNA]</scope>
    <source>
        <strain evidence="10 11">CNCM I 4644</strain>
    </source>
</reference>
<dbReference type="GO" id="GO:0050334">
    <property type="term" value="F:thiaminase activity"/>
    <property type="evidence" value="ECO:0007669"/>
    <property type="project" value="UniProtKB-EC"/>
</dbReference>
<dbReference type="SUPFAM" id="SSF48613">
    <property type="entry name" value="Heme oxygenase-like"/>
    <property type="match status" value="1"/>
</dbReference>
<dbReference type="Pfam" id="PF03070">
    <property type="entry name" value="TENA_THI-4"/>
    <property type="match status" value="1"/>
</dbReference>
<dbReference type="InterPro" id="IPR050967">
    <property type="entry name" value="Thiamine_Salvage_TenA"/>
</dbReference>
<comment type="catalytic activity">
    <reaction evidence="1">
        <text>4-amino-5-aminomethyl-2-methylpyrimidine + H2O = 4-amino-5-hydroxymethyl-2-methylpyrimidine + NH4(+)</text>
        <dbReference type="Rhea" id="RHEA:31799"/>
        <dbReference type="ChEBI" id="CHEBI:15377"/>
        <dbReference type="ChEBI" id="CHEBI:16892"/>
        <dbReference type="ChEBI" id="CHEBI:28938"/>
        <dbReference type="ChEBI" id="CHEBI:63416"/>
        <dbReference type="EC" id="3.5.99.2"/>
    </reaction>
</comment>
<evidence type="ECO:0000256" key="8">
    <source>
        <dbReference type="ARBA" id="ARBA00048337"/>
    </source>
</evidence>
<feature type="domain" description="Thiaminase-2/PQQC" evidence="9">
    <location>
        <begin position="16"/>
        <end position="218"/>
    </location>
</feature>
<comment type="subunit">
    <text evidence="4">Homotetramer.</text>
</comment>
<evidence type="ECO:0000313" key="10">
    <source>
        <dbReference type="EMBL" id="PDX82825.1"/>
    </source>
</evidence>
<keyword evidence="7" id="KW-0784">Thiamine biosynthesis</keyword>
<evidence type="ECO:0000313" key="11">
    <source>
        <dbReference type="Proteomes" id="UP000220480"/>
    </source>
</evidence>
<dbReference type="Gene3D" id="1.20.910.10">
    <property type="entry name" value="Heme oxygenase-like"/>
    <property type="match status" value="1"/>
</dbReference>
<dbReference type="PANTHER" id="PTHR43198:SF2">
    <property type="entry name" value="SI:CH1073-67J19.1-RELATED"/>
    <property type="match status" value="1"/>
</dbReference>
<evidence type="ECO:0000256" key="6">
    <source>
        <dbReference type="ARBA" id="ARBA00013647"/>
    </source>
</evidence>
<dbReference type="EMBL" id="NMTZ01000027">
    <property type="protein sequence ID" value="PDX82825.1"/>
    <property type="molecule type" value="Genomic_DNA"/>
</dbReference>